<dbReference type="InterPro" id="IPR036770">
    <property type="entry name" value="Ankyrin_rpt-contain_sf"/>
</dbReference>
<comment type="caution">
    <text evidence="15">The sequence shown here is derived from an EMBL/GenBank/DDBJ whole genome shotgun (WGS) entry which is preliminary data.</text>
</comment>
<keyword evidence="8" id="KW-0131">Cell cycle</keyword>
<dbReference type="InterPro" id="IPR050776">
    <property type="entry name" value="Ank_Repeat/CDKN_Inhibitor"/>
</dbReference>
<dbReference type="PROSITE" id="PS50297">
    <property type="entry name" value="ANK_REP_REGION"/>
    <property type="match status" value="1"/>
</dbReference>
<dbReference type="PROSITE" id="PS50088">
    <property type="entry name" value="ANK_REPEAT"/>
    <property type="match status" value="1"/>
</dbReference>
<evidence type="ECO:0000256" key="10">
    <source>
        <dbReference type="ARBA" id="ARBA00056064"/>
    </source>
</evidence>
<organism evidence="15 16">
    <name type="scientific">Silurus meridionalis</name>
    <name type="common">Southern catfish</name>
    <name type="synonym">Silurus soldatovi meridionalis</name>
    <dbReference type="NCBI Taxonomy" id="175797"/>
    <lineage>
        <taxon>Eukaryota</taxon>
        <taxon>Metazoa</taxon>
        <taxon>Chordata</taxon>
        <taxon>Craniata</taxon>
        <taxon>Vertebrata</taxon>
        <taxon>Euteleostomi</taxon>
        <taxon>Actinopterygii</taxon>
        <taxon>Neopterygii</taxon>
        <taxon>Teleostei</taxon>
        <taxon>Ostariophysi</taxon>
        <taxon>Siluriformes</taxon>
        <taxon>Siluridae</taxon>
        <taxon>Silurus</taxon>
    </lineage>
</organism>
<keyword evidence="4" id="KW-0677">Repeat</keyword>
<evidence type="ECO:0000256" key="12">
    <source>
        <dbReference type="ARBA" id="ARBA00070050"/>
    </source>
</evidence>
<dbReference type="GO" id="GO:0005737">
    <property type="term" value="C:cytoplasm"/>
    <property type="evidence" value="ECO:0007669"/>
    <property type="project" value="UniProtKB-SubCell"/>
</dbReference>
<accession>A0A8T0BZN9</accession>
<evidence type="ECO:0000256" key="4">
    <source>
        <dbReference type="ARBA" id="ARBA00022737"/>
    </source>
</evidence>
<evidence type="ECO:0000256" key="13">
    <source>
        <dbReference type="ARBA" id="ARBA00082064"/>
    </source>
</evidence>
<keyword evidence="5" id="KW-0007">Acetylation</keyword>
<dbReference type="Proteomes" id="UP000606274">
    <property type="component" value="Unassembled WGS sequence"/>
</dbReference>
<sequence length="255" mass="28007">MNVPGCCTNLLKSPAVCTLHSDWPEAQLPWGYCSNRACAPPFLPYMENEPQLTVDTSVKEQSKDAEQGREKTTTIDIRRITAGTMVLRESDAGNRLTTAAARGDTAEVRKLLEESRVHPDTRNEFGKTALQVMMMGNTNVAYLLLESGADPNIQDRFGIAPAHDAARTGFLDTLHVLVDYGASVNIADQSGTLPIHIAIREGYRDVVEFLAPRSNLGHQDTRGDTALDIAEASCTPDMVELLKRQLESSLAYKFQ</sequence>
<evidence type="ECO:0000256" key="14">
    <source>
        <dbReference type="PROSITE-ProRule" id="PRU00023"/>
    </source>
</evidence>
<evidence type="ECO:0000256" key="5">
    <source>
        <dbReference type="ARBA" id="ARBA00022990"/>
    </source>
</evidence>
<dbReference type="EMBL" id="JABFDY010000001">
    <property type="protein sequence ID" value="KAF7711210.1"/>
    <property type="molecule type" value="Genomic_DNA"/>
</dbReference>
<evidence type="ECO:0000256" key="2">
    <source>
        <dbReference type="ARBA" id="ARBA00004496"/>
    </source>
</evidence>
<evidence type="ECO:0000313" key="16">
    <source>
        <dbReference type="Proteomes" id="UP000606274"/>
    </source>
</evidence>
<dbReference type="SUPFAM" id="SSF48403">
    <property type="entry name" value="Ankyrin repeat"/>
    <property type="match status" value="1"/>
</dbReference>
<keyword evidence="7" id="KW-0539">Nucleus</keyword>
<dbReference type="PANTHER" id="PTHR24201:SF7">
    <property type="entry name" value="CYCLIN-DEPENDENT KINASE 4 INHIBITOR D"/>
    <property type="match status" value="1"/>
</dbReference>
<evidence type="ECO:0000256" key="8">
    <source>
        <dbReference type="ARBA" id="ARBA00023306"/>
    </source>
</evidence>
<dbReference type="SMART" id="SM00248">
    <property type="entry name" value="ANK"/>
    <property type="match status" value="4"/>
</dbReference>
<comment type="subunit">
    <text evidence="11">Interacts with CDK6.</text>
</comment>
<proteinExistence type="inferred from homology"/>
<gene>
    <name evidence="15" type="ORF">HF521_000221</name>
</gene>
<evidence type="ECO:0000256" key="9">
    <source>
        <dbReference type="ARBA" id="ARBA00038438"/>
    </source>
</evidence>
<reference evidence="15" key="1">
    <citation type="submission" date="2020-08" db="EMBL/GenBank/DDBJ databases">
        <title>Chromosome-level assembly of Southern catfish (Silurus meridionalis) provides insights into visual adaptation to the nocturnal and benthic lifestyles.</title>
        <authorList>
            <person name="Zhang Y."/>
            <person name="Wang D."/>
            <person name="Peng Z."/>
        </authorList>
    </citation>
    <scope>NUCLEOTIDE SEQUENCE</scope>
    <source>
        <strain evidence="15">SWU-2019-XX</strain>
        <tissue evidence="15">Muscle</tissue>
    </source>
</reference>
<evidence type="ECO:0000256" key="11">
    <source>
        <dbReference type="ARBA" id="ARBA00065666"/>
    </source>
</evidence>
<comment type="function">
    <text evidence="10">Interacts strongly with CDK4 and CDK6 and inhibits them.</text>
</comment>
<evidence type="ECO:0000256" key="1">
    <source>
        <dbReference type="ARBA" id="ARBA00004123"/>
    </source>
</evidence>
<comment type="subcellular location">
    <subcellularLocation>
        <location evidence="2">Cytoplasm</location>
    </subcellularLocation>
    <subcellularLocation>
        <location evidence="1">Nucleus</location>
    </subcellularLocation>
</comment>
<dbReference type="Gene3D" id="1.25.40.20">
    <property type="entry name" value="Ankyrin repeat-containing domain"/>
    <property type="match status" value="1"/>
</dbReference>
<dbReference type="GO" id="GO:0005634">
    <property type="term" value="C:nucleus"/>
    <property type="evidence" value="ECO:0007669"/>
    <property type="project" value="UniProtKB-SubCell"/>
</dbReference>
<dbReference type="GO" id="GO:0019899">
    <property type="term" value="F:enzyme binding"/>
    <property type="evidence" value="ECO:0007669"/>
    <property type="project" value="UniProtKB-ARBA"/>
</dbReference>
<name>A0A8T0BZN9_SILME</name>
<dbReference type="PANTHER" id="PTHR24201">
    <property type="entry name" value="ANK_REP_REGION DOMAIN-CONTAINING PROTEIN"/>
    <property type="match status" value="1"/>
</dbReference>
<evidence type="ECO:0000256" key="3">
    <source>
        <dbReference type="ARBA" id="ARBA00022490"/>
    </source>
</evidence>
<dbReference type="InterPro" id="IPR002110">
    <property type="entry name" value="Ankyrin_rpt"/>
</dbReference>
<dbReference type="GO" id="GO:1902807">
    <property type="term" value="P:negative regulation of cell cycle G1/S phase transition"/>
    <property type="evidence" value="ECO:0007669"/>
    <property type="project" value="UniProtKB-ARBA"/>
</dbReference>
<dbReference type="FunFam" id="1.25.40.20:FF:000169">
    <property type="entry name" value="Cyclin-dependent kinase 4 inhibitor D"/>
    <property type="match status" value="1"/>
</dbReference>
<dbReference type="Pfam" id="PF12796">
    <property type="entry name" value="Ank_2"/>
    <property type="match status" value="1"/>
</dbReference>
<evidence type="ECO:0000313" key="15">
    <source>
        <dbReference type="EMBL" id="KAF7711210.1"/>
    </source>
</evidence>
<comment type="similarity">
    <text evidence="9">Belongs to the CDKN2 cyclin-dependent kinase inhibitor family.</text>
</comment>
<feature type="repeat" description="ANK" evidence="14">
    <location>
        <begin position="157"/>
        <end position="189"/>
    </location>
</feature>
<dbReference type="AlphaFoldDB" id="A0A8T0BZN9"/>
<keyword evidence="6 14" id="KW-0040">ANK repeat</keyword>
<keyword evidence="3" id="KW-0963">Cytoplasm</keyword>
<evidence type="ECO:0000256" key="6">
    <source>
        <dbReference type="ARBA" id="ARBA00023043"/>
    </source>
</evidence>
<keyword evidence="16" id="KW-1185">Reference proteome</keyword>
<evidence type="ECO:0000256" key="7">
    <source>
        <dbReference type="ARBA" id="ARBA00023242"/>
    </source>
</evidence>
<protein>
    <recommendedName>
        <fullName evidence="12">Cyclin-dependent kinase 4 inhibitor D</fullName>
    </recommendedName>
    <alternativeName>
        <fullName evidence="13">p19-INK4d</fullName>
    </alternativeName>
</protein>